<dbReference type="Proteomes" id="UP000290657">
    <property type="component" value="Unassembled WGS sequence"/>
</dbReference>
<dbReference type="RefSeq" id="WP_128995536.1">
    <property type="nucleotide sequence ID" value="NZ_PDKN01000002.1"/>
</dbReference>
<dbReference type="EMBL" id="PDKN01000002">
    <property type="protein sequence ID" value="RXJ60187.1"/>
    <property type="molecule type" value="Genomic_DNA"/>
</dbReference>
<protein>
    <submittedName>
        <fullName evidence="1">Uncharacterized protein</fullName>
    </submittedName>
</protein>
<proteinExistence type="predicted"/>
<keyword evidence="2" id="KW-1185">Reference proteome</keyword>
<dbReference type="AlphaFoldDB" id="A0A4Q0XRQ0"/>
<name>A0A4Q0XRQ0_9BACT</name>
<dbReference type="OrthoDB" id="5348070at2"/>
<evidence type="ECO:0000313" key="2">
    <source>
        <dbReference type="Proteomes" id="UP000290657"/>
    </source>
</evidence>
<reference evidence="1 2" key="1">
    <citation type="submission" date="2017-10" db="EMBL/GenBank/DDBJ databases">
        <title>Genomics of the genus Arcobacter.</title>
        <authorList>
            <person name="Perez-Cataluna A."/>
            <person name="Figueras M.J."/>
        </authorList>
    </citation>
    <scope>NUCLEOTIDE SEQUENCE [LARGE SCALE GENOMIC DNA]</scope>
    <source>
        <strain evidence="1 2">CECT 8987</strain>
    </source>
</reference>
<sequence>MQVNSNISSLTAMKNEELRLNESAQVIAEVANSVGDPQNQEVTQDLVDAIVEQIPTVIAYEANAKAIDTINAVTARLLDIKA</sequence>
<comment type="caution">
    <text evidence="1">The sequence shown here is derived from an EMBL/GenBank/DDBJ whole genome shotgun (WGS) entry which is preliminary data.</text>
</comment>
<accession>A0A4Q0XRQ0</accession>
<organism evidence="1 2">
    <name type="scientific">Candidatus Marinarcus aquaticus</name>
    <dbReference type="NCBI Taxonomy" id="2044504"/>
    <lineage>
        <taxon>Bacteria</taxon>
        <taxon>Pseudomonadati</taxon>
        <taxon>Campylobacterota</taxon>
        <taxon>Epsilonproteobacteria</taxon>
        <taxon>Campylobacterales</taxon>
        <taxon>Arcobacteraceae</taxon>
        <taxon>Candidatus Marinarcus</taxon>
    </lineage>
</organism>
<gene>
    <name evidence="1" type="ORF">CRV04_04075</name>
</gene>
<evidence type="ECO:0000313" key="1">
    <source>
        <dbReference type="EMBL" id="RXJ60187.1"/>
    </source>
</evidence>